<evidence type="ECO:0000313" key="1">
    <source>
        <dbReference type="EMBL" id="NYR15483.1"/>
    </source>
</evidence>
<sequence>MLLGLCLTRSILDYRPVVFLKGWGPYAKLTATNGRSMYVRVLEGPCVGVSREVALNLYPYYGWGRMGIEAEFGVEPADPPKAVRAVMRVPFGISEVVVRRQLEGFPLYEGSVALEYLEHVEFGEVVHVDPHPGAVLVPETRLRLVEVPVEDDAVVFRIG</sequence>
<keyword evidence="2" id="KW-1185">Reference proteome</keyword>
<dbReference type="RefSeq" id="WP_011900706.1">
    <property type="nucleotide sequence ID" value="NZ_JAAVJF010000002.1"/>
</dbReference>
<dbReference type="OMA" id="VMRVPFG"/>
<dbReference type="AlphaFoldDB" id="A0A7L4P9Y7"/>
<gene>
    <name evidence="1" type="ORF">HC235_05900</name>
</gene>
<dbReference type="EMBL" id="JAAVJF010000002">
    <property type="protein sequence ID" value="NYR15483.1"/>
    <property type="molecule type" value="Genomic_DNA"/>
</dbReference>
<name>A0A7L4P9Y7_9CREN</name>
<dbReference type="Proteomes" id="UP000554766">
    <property type="component" value="Unassembled WGS sequence"/>
</dbReference>
<proteinExistence type="predicted"/>
<protein>
    <submittedName>
        <fullName evidence="1">Uncharacterized protein</fullName>
    </submittedName>
</protein>
<accession>A0A7L4P9Y7</accession>
<comment type="caution">
    <text evidence="1">The sequence shown here is derived from an EMBL/GenBank/DDBJ whole genome shotgun (WGS) entry which is preliminary data.</text>
</comment>
<reference evidence="1 2" key="1">
    <citation type="journal article" date="2020" name="Nat. Commun.">
        <title>The structures of two archaeal type IV pili illuminate evolutionary relationships.</title>
        <authorList>
            <person name="Wang F."/>
            <person name="Baquero D.P."/>
            <person name="Su Z."/>
            <person name="Beltran L.C."/>
            <person name="Prangishvili D."/>
            <person name="Krupovic M."/>
            <person name="Egelman E.H."/>
        </authorList>
    </citation>
    <scope>NUCLEOTIDE SEQUENCE [LARGE SCALE GENOMIC DNA]</scope>
    <source>
        <strain evidence="1 2">2GA</strain>
    </source>
</reference>
<organism evidence="1 2">
    <name type="scientific">Pyrobaculum arsenaticum</name>
    <dbReference type="NCBI Taxonomy" id="121277"/>
    <lineage>
        <taxon>Archaea</taxon>
        <taxon>Thermoproteota</taxon>
        <taxon>Thermoprotei</taxon>
        <taxon>Thermoproteales</taxon>
        <taxon>Thermoproteaceae</taxon>
        <taxon>Pyrobaculum</taxon>
    </lineage>
</organism>
<dbReference type="GeneID" id="5054845"/>
<evidence type="ECO:0000313" key="2">
    <source>
        <dbReference type="Proteomes" id="UP000554766"/>
    </source>
</evidence>